<evidence type="ECO:0000259" key="2">
    <source>
        <dbReference type="PROSITE" id="PS50222"/>
    </source>
</evidence>
<organism evidence="3 4">
    <name type="scientific">Stylonychia lemnae</name>
    <name type="common">Ciliate</name>
    <dbReference type="NCBI Taxonomy" id="5949"/>
    <lineage>
        <taxon>Eukaryota</taxon>
        <taxon>Sar</taxon>
        <taxon>Alveolata</taxon>
        <taxon>Ciliophora</taxon>
        <taxon>Intramacronucleata</taxon>
        <taxon>Spirotrichea</taxon>
        <taxon>Stichotrichia</taxon>
        <taxon>Sporadotrichida</taxon>
        <taxon>Oxytrichidae</taxon>
        <taxon>Stylonychinae</taxon>
        <taxon>Stylonychia</taxon>
    </lineage>
</organism>
<feature type="region of interest" description="Disordered" evidence="1">
    <location>
        <begin position="709"/>
        <end position="747"/>
    </location>
</feature>
<dbReference type="PROSITE" id="PS50222">
    <property type="entry name" value="EF_HAND_2"/>
    <property type="match status" value="1"/>
</dbReference>
<feature type="domain" description="EF-hand" evidence="2">
    <location>
        <begin position="466"/>
        <end position="501"/>
    </location>
</feature>
<dbReference type="EMBL" id="CCKQ01011840">
    <property type="protein sequence ID" value="CDW83424.1"/>
    <property type="molecule type" value="Genomic_DNA"/>
</dbReference>
<feature type="compositionally biased region" description="Polar residues" evidence="1">
    <location>
        <begin position="722"/>
        <end position="747"/>
    </location>
</feature>
<accession>A0A078AMP1</accession>
<feature type="compositionally biased region" description="Polar residues" evidence="1">
    <location>
        <begin position="176"/>
        <end position="187"/>
    </location>
</feature>
<protein>
    <submittedName>
        <fullName evidence="3">Ef hand family protein</fullName>
    </submittedName>
</protein>
<gene>
    <name evidence="3" type="primary">Contig2825.g3033</name>
    <name evidence="3" type="ORF">STYLEM_12470</name>
</gene>
<feature type="region of interest" description="Disordered" evidence="1">
    <location>
        <begin position="134"/>
        <end position="187"/>
    </location>
</feature>
<dbReference type="SUPFAM" id="SSF47473">
    <property type="entry name" value="EF-hand"/>
    <property type="match status" value="1"/>
</dbReference>
<dbReference type="Gene3D" id="1.10.238.10">
    <property type="entry name" value="EF-hand"/>
    <property type="match status" value="1"/>
</dbReference>
<dbReference type="InterPro" id="IPR011992">
    <property type="entry name" value="EF-hand-dom_pair"/>
</dbReference>
<evidence type="ECO:0000313" key="4">
    <source>
        <dbReference type="Proteomes" id="UP000039865"/>
    </source>
</evidence>
<dbReference type="InterPro" id="IPR002048">
    <property type="entry name" value="EF_hand_dom"/>
</dbReference>
<evidence type="ECO:0000256" key="1">
    <source>
        <dbReference type="SAM" id="MobiDB-lite"/>
    </source>
</evidence>
<proteinExistence type="predicted"/>
<dbReference type="CDD" id="cd00051">
    <property type="entry name" value="EFh"/>
    <property type="match status" value="1"/>
</dbReference>
<feature type="compositionally biased region" description="Polar residues" evidence="1">
    <location>
        <begin position="145"/>
        <end position="165"/>
    </location>
</feature>
<feature type="compositionally biased region" description="Basic and acidic residues" evidence="1">
    <location>
        <begin position="135"/>
        <end position="144"/>
    </location>
</feature>
<reference evidence="3 4" key="1">
    <citation type="submission" date="2014-06" db="EMBL/GenBank/DDBJ databases">
        <authorList>
            <person name="Swart Estienne"/>
        </authorList>
    </citation>
    <scope>NUCLEOTIDE SEQUENCE [LARGE SCALE GENOMIC DNA]</scope>
    <source>
        <strain evidence="3 4">130c</strain>
    </source>
</reference>
<dbReference type="Proteomes" id="UP000039865">
    <property type="component" value="Unassembled WGS sequence"/>
</dbReference>
<name>A0A078AMP1_STYLE</name>
<dbReference type="InParanoid" id="A0A078AMP1"/>
<sequence length="930" mass="107778">MLTKDSISELSAQTMTTNLTNTSNVINYKLKLKQISDTLKDIDNSQTGFVKSSTFQNLVEITVEQVDHEILRKIINKYQKSDDKHLIDYSKALKTLFLAMKIKHKPNPHQSNTRNQDNQSTLSNYQMSVNISYNNKEDNSRNVKEQQLSVGHNKQSKSLNSQIRPQSVIVEKESQRQSVVSGKESFQSSIKEQLGNRDKNNICRIKDMIYNCGEYTMGDENSKMDINFKKNSMEFPDYFRDKNQLTGEVEAYNSKFKQSQLKKRIALIPQIQLQSQPIETQSNAACSIIDNKTNTNTHFMQQLDTEENGRLSLQQFLEIFSQVTKNAWHNLDQVNNTNGGIVEFEKLNRVIDLYHYFPSHQRNRGKNQSSEMYYVLSSNKADKHGALNLVIISKPFYIFQGIKRLIAGQYGSSLGKNQLQVLQNSQCFQILRHQQSNLSFWVHCFQNGKVSFNEFMFGCENLGMKFTQKDLHQIFVYLDKNQDSMIDYNEFCNLTEEKRKNIDPFQNAEQRQKAIDSHNQSRLGSIGQNSMIEQDETKIFEKKKHLFDPQHYLGKNSNQIAEQKDEIDHCISVKLAQYKSRKLQQKFLDSSINDQESILKHNQLKRDTEGKYIRDLDSTPSIRDTIQEQYKSVVRLNKSFNDRGYGRRIDRDDKEIGSLMNHEYQQKYLQDALTNEYKYQNQIDTQKDRLKKQRQKDLDNYVIRLNKKRGQNIASNSNNNSQLVTLSQSVSRNGEQSRNQSHSHTISLNKFGLMKKQNVDPRIYQSIGENIYRDNKLDPLFKGGLNNQAINQRSVFDSEKKRRSLSILPIAQQSAVVTLPDALANHKAAEIPLINDRSRSKDLYRSVDVPLKEIYSRSINKGERLNTADSTMSYLSDAKNSLMNRQNLSKNANIIGNNSNIKDIMIRNNDINLHTQKRNTMAQLKKPIQL</sequence>
<dbReference type="GO" id="GO:0005509">
    <property type="term" value="F:calcium ion binding"/>
    <property type="evidence" value="ECO:0007669"/>
    <property type="project" value="InterPro"/>
</dbReference>
<keyword evidence="4" id="KW-1185">Reference proteome</keyword>
<dbReference type="AlphaFoldDB" id="A0A078AMP1"/>
<evidence type="ECO:0000313" key="3">
    <source>
        <dbReference type="EMBL" id="CDW83424.1"/>
    </source>
</evidence>